<evidence type="ECO:0000313" key="1">
    <source>
        <dbReference type="EMBL" id="CAF5199614.1"/>
    </source>
</evidence>
<dbReference type="Proteomes" id="UP000676336">
    <property type="component" value="Unassembled WGS sequence"/>
</dbReference>
<name>A0A8S3IK47_9BILA</name>
<proteinExistence type="predicted"/>
<dbReference type="EMBL" id="CAJOBI010331730">
    <property type="protein sequence ID" value="CAF5199614.1"/>
    <property type="molecule type" value="Genomic_DNA"/>
</dbReference>
<accession>A0A8S3IK47</accession>
<protein>
    <submittedName>
        <fullName evidence="1">Uncharacterized protein</fullName>
    </submittedName>
</protein>
<comment type="caution">
    <text evidence="1">The sequence shown here is derived from an EMBL/GenBank/DDBJ whole genome shotgun (WGS) entry which is preliminary data.</text>
</comment>
<sequence>SSQQWSTGAPVTQQYQNQLHSLMNSQIQPIGFSLPDSI</sequence>
<feature type="non-terminal residue" evidence="1">
    <location>
        <position position="1"/>
    </location>
</feature>
<organism evidence="1 2">
    <name type="scientific">Rotaria magnacalcarata</name>
    <dbReference type="NCBI Taxonomy" id="392030"/>
    <lineage>
        <taxon>Eukaryota</taxon>
        <taxon>Metazoa</taxon>
        <taxon>Spiralia</taxon>
        <taxon>Gnathifera</taxon>
        <taxon>Rotifera</taxon>
        <taxon>Eurotatoria</taxon>
        <taxon>Bdelloidea</taxon>
        <taxon>Philodinida</taxon>
        <taxon>Philodinidae</taxon>
        <taxon>Rotaria</taxon>
    </lineage>
</organism>
<gene>
    <name evidence="1" type="ORF">SMN809_LOCUS75109</name>
</gene>
<evidence type="ECO:0000313" key="2">
    <source>
        <dbReference type="Proteomes" id="UP000676336"/>
    </source>
</evidence>
<reference evidence="1" key="1">
    <citation type="submission" date="2021-02" db="EMBL/GenBank/DDBJ databases">
        <authorList>
            <person name="Nowell W R."/>
        </authorList>
    </citation>
    <scope>NUCLEOTIDE SEQUENCE</scope>
</reference>
<dbReference type="AlphaFoldDB" id="A0A8S3IK47"/>